<dbReference type="EMBL" id="BQXS01012572">
    <property type="protein sequence ID" value="GKT25166.1"/>
    <property type="molecule type" value="Genomic_DNA"/>
</dbReference>
<gene>
    <name evidence="1" type="ORF">ADUPG1_012947</name>
</gene>
<reference evidence="1" key="1">
    <citation type="submission" date="2022-03" db="EMBL/GenBank/DDBJ databases">
        <title>Draft genome sequence of Aduncisulcus paluster, a free-living microaerophilic Fornicata.</title>
        <authorList>
            <person name="Yuyama I."/>
            <person name="Kume K."/>
            <person name="Tamura T."/>
            <person name="Inagaki Y."/>
            <person name="Hashimoto T."/>
        </authorList>
    </citation>
    <scope>NUCLEOTIDE SEQUENCE</scope>
    <source>
        <strain evidence="1">NY0171</strain>
    </source>
</reference>
<keyword evidence="2" id="KW-1185">Reference proteome</keyword>
<evidence type="ECO:0000313" key="1">
    <source>
        <dbReference type="EMBL" id="GKT25166.1"/>
    </source>
</evidence>
<name>A0ABQ5K181_9EUKA</name>
<organism evidence="1 2">
    <name type="scientific">Aduncisulcus paluster</name>
    <dbReference type="NCBI Taxonomy" id="2918883"/>
    <lineage>
        <taxon>Eukaryota</taxon>
        <taxon>Metamonada</taxon>
        <taxon>Carpediemonas-like organisms</taxon>
        <taxon>Aduncisulcus</taxon>
    </lineage>
</organism>
<feature type="non-terminal residue" evidence="1">
    <location>
        <position position="347"/>
    </location>
</feature>
<evidence type="ECO:0000313" key="2">
    <source>
        <dbReference type="Proteomes" id="UP001057375"/>
    </source>
</evidence>
<comment type="caution">
    <text evidence="1">The sequence shown here is derived from an EMBL/GenBank/DDBJ whole genome shotgun (WGS) entry which is preliminary data.</text>
</comment>
<proteinExistence type="predicted"/>
<dbReference type="Proteomes" id="UP001057375">
    <property type="component" value="Unassembled WGS sequence"/>
</dbReference>
<protein>
    <submittedName>
        <fullName evidence="1">Uncharacterized protein</fullName>
    </submittedName>
</protein>
<sequence length="347" mass="39128">MRPLGYSPPLMVLTLTSLGGSFHYDTYSSPSTHIPPVPEKPWCSPLCPTINKEASLDSPIGARPGVTAGNRLRTLRGDVLTSTTSTSNIPQLWCSILCPDFSQCIECKCIPRAMSKDEFLRRVENDIAKTIPGYVFNNGQLTALVCELINYMSSFSLNNGTICNYILQIILLKEFVDRKFSQKVFSMCGLGFIASRSLIRSYCASYAPSASRNITYAMKFAGNFLEEKNRSYHFPQFIQFLKEIRRAANRRLKEQTVSHADPAIAMELFKKVKIHLAQANECDVIQDSDLLKFQKLLFLGMILFTTQRANTFVKMSIDDIHCRNGTFMVYLDSGRKRSGRAGKSRYL</sequence>
<accession>A0ABQ5K181</accession>